<keyword evidence="3" id="KW-1185">Reference proteome</keyword>
<name>A0A284RTM1_ARMOS</name>
<gene>
    <name evidence="2" type="ORF">ARMOST_15562</name>
</gene>
<sequence length="484" mass="52465">MPGQYHLPTQSYPPTTTGGGFLQTATLPDFNQNHAPLVSVNEIYQQYQAQTSIGLSSYQHNSTLGNFAVNPLPFPASAWPQPSSSSHTATFGSRPFVNEFAANPSTNLRDGVWSKRGSQGSVATFQSSSSGKRPRQELEDPSESQPDAKKTRLNSRTDSSSAVLGSNMEVQSGGTAKPPCRGYRTVMLCNDELREQLKSSPGQIPTNSRLFFLGGFPIVAHINQPRPSPEEIVKREEKARREERSTGVPLTTEETEWLVNAYSHQNHGTAASTPPNVFPRTSERVGRSHQYHFDTANAAPTPHQFRQVHHQQFGHRNQDLYVDAVGQNASPNHAQPASLQREPFQVPGSMIMMHGADGSSQSPQFPAAVASGFLDPGSSAVYDEAAGMSNWIPQATEGPTPYPPSALIANQGSNFLVQVGANESNPTLITSPSREGVDNLMGHGYIGSVPRPFQVFQGSDLLETLSKTTTDDDDDKSLFGAFSE</sequence>
<accession>A0A284RTM1</accession>
<proteinExistence type="predicted"/>
<dbReference type="AlphaFoldDB" id="A0A284RTM1"/>
<evidence type="ECO:0000313" key="3">
    <source>
        <dbReference type="Proteomes" id="UP000219338"/>
    </source>
</evidence>
<dbReference type="OrthoDB" id="2904495at2759"/>
<dbReference type="OMA" id="VNAYSHQ"/>
<reference evidence="3" key="1">
    <citation type="journal article" date="2017" name="Nat. Ecol. Evol.">
        <title>Genome expansion and lineage-specific genetic innovations in the forest pathogenic fungi Armillaria.</title>
        <authorList>
            <person name="Sipos G."/>
            <person name="Prasanna A.N."/>
            <person name="Walter M.C."/>
            <person name="O'Connor E."/>
            <person name="Balint B."/>
            <person name="Krizsan K."/>
            <person name="Kiss B."/>
            <person name="Hess J."/>
            <person name="Varga T."/>
            <person name="Slot J."/>
            <person name="Riley R."/>
            <person name="Boka B."/>
            <person name="Rigling D."/>
            <person name="Barry K."/>
            <person name="Lee J."/>
            <person name="Mihaltcheva S."/>
            <person name="LaButti K."/>
            <person name="Lipzen A."/>
            <person name="Waldron R."/>
            <person name="Moloney N.M."/>
            <person name="Sperisen C."/>
            <person name="Kredics L."/>
            <person name="Vagvoelgyi C."/>
            <person name="Patrignani A."/>
            <person name="Fitzpatrick D."/>
            <person name="Nagy I."/>
            <person name="Doyle S."/>
            <person name="Anderson J.B."/>
            <person name="Grigoriev I.V."/>
            <person name="Gueldener U."/>
            <person name="Muensterkoetter M."/>
            <person name="Nagy L.G."/>
        </authorList>
    </citation>
    <scope>NUCLEOTIDE SEQUENCE [LARGE SCALE GENOMIC DNA]</scope>
    <source>
        <strain evidence="3">C18/9</strain>
    </source>
</reference>
<evidence type="ECO:0000313" key="2">
    <source>
        <dbReference type="EMBL" id="SJL12141.1"/>
    </source>
</evidence>
<protein>
    <submittedName>
        <fullName evidence="2">Uncharacterized protein</fullName>
    </submittedName>
</protein>
<dbReference type="EMBL" id="FUEG01000016">
    <property type="protein sequence ID" value="SJL12141.1"/>
    <property type="molecule type" value="Genomic_DNA"/>
</dbReference>
<dbReference type="Proteomes" id="UP000219338">
    <property type="component" value="Unassembled WGS sequence"/>
</dbReference>
<evidence type="ECO:0000256" key="1">
    <source>
        <dbReference type="SAM" id="MobiDB-lite"/>
    </source>
</evidence>
<feature type="region of interest" description="Disordered" evidence="1">
    <location>
        <begin position="108"/>
        <end position="182"/>
    </location>
</feature>
<organism evidence="2 3">
    <name type="scientific">Armillaria ostoyae</name>
    <name type="common">Armillaria root rot fungus</name>
    <dbReference type="NCBI Taxonomy" id="47428"/>
    <lineage>
        <taxon>Eukaryota</taxon>
        <taxon>Fungi</taxon>
        <taxon>Dikarya</taxon>
        <taxon>Basidiomycota</taxon>
        <taxon>Agaricomycotina</taxon>
        <taxon>Agaricomycetes</taxon>
        <taxon>Agaricomycetidae</taxon>
        <taxon>Agaricales</taxon>
        <taxon>Marasmiineae</taxon>
        <taxon>Physalacriaceae</taxon>
        <taxon>Armillaria</taxon>
    </lineage>
</organism>
<feature type="compositionally biased region" description="Polar residues" evidence="1">
    <location>
        <begin position="154"/>
        <end position="174"/>
    </location>
</feature>
<feature type="compositionally biased region" description="Polar residues" evidence="1">
    <location>
        <begin position="116"/>
        <end position="131"/>
    </location>
</feature>